<dbReference type="SUPFAM" id="SSF47616">
    <property type="entry name" value="GST C-terminal domain-like"/>
    <property type="match status" value="1"/>
</dbReference>
<evidence type="ECO:0000256" key="2">
    <source>
        <dbReference type="ARBA" id="ARBA00025743"/>
    </source>
</evidence>
<dbReference type="InterPro" id="IPR036282">
    <property type="entry name" value="Glutathione-S-Trfase_C_sf"/>
</dbReference>
<evidence type="ECO:0000313" key="7">
    <source>
        <dbReference type="EMBL" id="VAI55812.1"/>
    </source>
</evidence>
<feature type="domain" description="GST C-terminal" evidence="6">
    <location>
        <begin position="91"/>
        <end position="242"/>
    </location>
</feature>
<dbReference type="PANTHER" id="PTHR11260:SF530">
    <property type="entry name" value="GLUTATHIONE TRANSFERASE"/>
    <property type="match status" value="1"/>
</dbReference>
<keyword evidence="1 4" id="KW-0808">Transferase</keyword>
<reference evidence="7 8" key="1">
    <citation type="submission" date="2017-09" db="EMBL/GenBank/DDBJ databases">
        <authorList>
            <consortium name="International Durum Wheat Genome Sequencing Consortium (IDWGSC)"/>
            <person name="Milanesi L."/>
        </authorList>
    </citation>
    <scope>NUCLEOTIDE SEQUENCE [LARGE SCALE GENOMIC DNA]</scope>
    <source>
        <strain evidence="8">cv. Svevo</strain>
    </source>
</reference>
<dbReference type="FunFam" id="3.40.30.10:FF:000044">
    <property type="entry name" value="Glutathione S-transferase GSTU6"/>
    <property type="match status" value="1"/>
</dbReference>
<dbReference type="CDD" id="cd03185">
    <property type="entry name" value="GST_C_Tau"/>
    <property type="match status" value="1"/>
</dbReference>
<gene>
    <name evidence="7" type="ORF">TRITD_6Bv1G060080</name>
</gene>
<dbReference type="PROSITE" id="PS50404">
    <property type="entry name" value="GST_NTER"/>
    <property type="match status" value="1"/>
</dbReference>
<comment type="similarity">
    <text evidence="2">Belongs to the GST superfamily. Tau family.</text>
</comment>
<proteinExistence type="inferred from homology"/>
<comment type="subcellular location">
    <subcellularLocation>
        <location evidence="4">Cytoplasm</location>
        <location evidence="4">Cytosol</location>
    </subcellularLocation>
</comment>
<dbReference type="SUPFAM" id="SSF52833">
    <property type="entry name" value="Thioredoxin-like"/>
    <property type="match status" value="1"/>
</dbReference>
<keyword evidence="4" id="KW-0963">Cytoplasm</keyword>
<dbReference type="InterPro" id="IPR036249">
    <property type="entry name" value="Thioredoxin-like_sf"/>
</dbReference>
<dbReference type="SFLD" id="SFLDG00358">
    <property type="entry name" value="Main_(cytGST)"/>
    <property type="match status" value="1"/>
</dbReference>
<dbReference type="Gene3D" id="1.20.1050.10">
    <property type="match status" value="2"/>
</dbReference>
<dbReference type="InterPro" id="IPR040079">
    <property type="entry name" value="Glutathione_S-Trfase"/>
</dbReference>
<dbReference type="GO" id="GO:0006749">
    <property type="term" value="P:glutathione metabolic process"/>
    <property type="evidence" value="ECO:0007669"/>
    <property type="project" value="InterPro"/>
</dbReference>
<protein>
    <recommendedName>
        <fullName evidence="4">Glutathione S-transferase</fullName>
        <ecNumber evidence="4">2.5.1.18</ecNumber>
    </recommendedName>
</protein>
<organism evidence="7 8">
    <name type="scientific">Triticum turgidum subsp. durum</name>
    <name type="common">Durum wheat</name>
    <name type="synonym">Triticum durum</name>
    <dbReference type="NCBI Taxonomy" id="4567"/>
    <lineage>
        <taxon>Eukaryota</taxon>
        <taxon>Viridiplantae</taxon>
        <taxon>Streptophyta</taxon>
        <taxon>Embryophyta</taxon>
        <taxon>Tracheophyta</taxon>
        <taxon>Spermatophyta</taxon>
        <taxon>Magnoliopsida</taxon>
        <taxon>Liliopsida</taxon>
        <taxon>Poales</taxon>
        <taxon>Poaceae</taxon>
        <taxon>BOP clade</taxon>
        <taxon>Pooideae</taxon>
        <taxon>Triticodae</taxon>
        <taxon>Triticeae</taxon>
        <taxon>Triticinae</taxon>
        <taxon>Triticum</taxon>
    </lineage>
</organism>
<name>A0A9R0YI25_TRITD</name>
<dbReference type="Gene3D" id="3.40.30.10">
    <property type="entry name" value="Glutaredoxin"/>
    <property type="match status" value="1"/>
</dbReference>
<evidence type="ECO:0000256" key="3">
    <source>
        <dbReference type="ARBA" id="ARBA00047960"/>
    </source>
</evidence>
<keyword evidence="8" id="KW-1185">Reference proteome</keyword>
<dbReference type="Pfam" id="PF02798">
    <property type="entry name" value="GST_N"/>
    <property type="match status" value="1"/>
</dbReference>
<dbReference type="InterPro" id="IPR004045">
    <property type="entry name" value="Glutathione_S-Trfase_N"/>
</dbReference>
<dbReference type="GO" id="GO:0005829">
    <property type="term" value="C:cytosol"/>
    <property type="evidence" value="ECO:0007669"/>
    <property type="project" value="UniProtKB-SubCell"/>
</dbReference>
<dbReference type="SFLD" id="SFLDS00019">
    <property type="entry name" value="Glutathione_Transferase_(cytos"/>
    <property type="match status" value="1"/>
</dbReference>
<dbReference type="EMBL" id="LT934122">
    <property type="protein sequence ID" value="VAI55812.1"/>
    <property type="molecule type" value="Genomic_DNA"/>
</dbReference>
<dbReference type="EC" id="2.5.1.18" evidence="4"/>
<sequence length="243" mass="26507">MAGRDDLKLLGTWPSPFVTRVKLALALKGLSYEDVEEDLYKKSELLLKSNPVHKKIPVLIHNGAPVCESMIILQYIDEVFAGTGPSLLPADPYERAIARFWMAYVDDKLVAPWRQWLRGKTEEEKSEGKKQAFAAEEKSEGKKQAFAAVEILEGALRECSKGGGFFGGDGLGLVDVALGGVLSWMKVTEVLSGDKIFDAAKTPLLAAWVERFSELDAAKVALPDVGRLLEFAKAREAAAAPSN</sequence>
<dbReference type="Proteomes" id="UP000324705">
    <property type="component" value="Chromosome 6B"/>
</dbReference>
<comment type="function">
    <text evidence="4">Is involved in the conjugation of reduced glutathione to a wide number of exogenous and endogenous hydrophobic electrophiles.</text>
</comment>
<dbReference type="CDD" id="cd03058">
    <property type="entry name" value="GST_N_Tau"/>
    <property type="match status" value="1"/>
</dbReference>
<dbReference type="PROSITE" id="PS50405">
    <property type="entry name" value="GST_CTER"/>
    <property type="match status" value="1"/>
</dbReference>
<dbReference type="Gramene" id="TRITD6Bv1G060080.4">
    <property type="protein sequence ID" value="TRITD6Bv1G060080.4"/>
    <property type="gene ID" value="TRITD6Bv1G060080"/>
</dbReference>
<comment type="catalytic activity">
    <reaction evidence="3 4">
        <text>RX + glutathione = an S-substituted glutathione + a halide anion + H(+)</text>
        <dbReference type="Rhea" id="RHEA:16437"/>
        <dbReference type="ChEBI" id="CHEBI:15378"/>
        <dbReference type="ChEBI" id="CHEBI:16042"/>
        <dbReference type="ChEBI" id="CHEBI:17792"/>
        <dbReference type="ChEBI" id="CHEBI:57925"/>
        <dbReference type="ChEBI" id="CHEBI:90779"/>
        <dbReference type="EC" id="2.5.1.18"/>
    </reaction>
</comment>
<evidence type="ECO:0000256" key="1">
    <source>
        <dbReference type="ARBA" id="ARBA00022679"/>
    </source>
</evidence>
<feature type="domain" description="GST N-terminal" evidence="5">
    <location>
        <begin position="5"/>
        <end position="84"/>
    </location>
</feature>
<dbReference type="GO" id="GO:0004364">
    <property type="term" value="F:glutathione transferase activity"/>
    <property type="evidence" value="ECO:0007669"/>
    <property type="project" value="UniProtKB-UniRule"/>
</dbReference>
<dbReference type="InterPro" id="IPR045073">
    <property type="entry name" value="Omega/Tau-like"/>
</dbReference>
<evidence type="ECO:0000259" key="6">
    <source>
        <dbReference type="PROSITE" id="PS50405"/>
    </source>
</evidence>
<dbReference type="PANTHER" id="PTHR11260">
    <property type="entry name" value="GLUTATHIONE S-TRANSFERASE, GST, SUPERFAMILY, GST DOMAIN CONTAINING"/>
    <property type="match status" value="1"/>
</dbReference>
<dbReference type="InterPro" id="IPR045074">
    <property type="entry name" value="GST_C_Tau"/>
</dbReference>
<dbReference type="Pfam" id="PF13410">
    <property type="entry name" value="GST_C_2"/>
    <property type="match status" value="1"/>
</dbReference>
<dbReference type="SFLD" id="SFLDG01152">
    <property type="entry name" value="Main.3:_Omega-_and_Tau-like"/>
    <property type="match status" value="1"/>
</dbReference>
<evidence type="ECO:0000256" key="4">
    <source>
        <dbReference type="RuleBase" id="RU369102"/>
    </source>
</evidence>
<evidence type="ECO:0000313" key="8">
    <source>
        <dbReference type="Proteomes" id="UP000324705"/>
    </source>
</evidence>
<dbReference type="InterPro" id="IPR010987">
    <property type="entry name" value="Glutathione-S-Trfase_C-like"/>
</dbReference>
<evidence type="ECO:0000259" key="5">
    <source>
        <dbReference type="PROSITE" id="PS50404"/>
    </source>
</evidence>
<dbReference type="AlphaFoldDB" id="A0A9R0YI25"/>
<accession>A0A9R0YI25</accession>